<feature type="region of interest" description="Disordered" evidence="1">
    <location>
        <begin position="1"/>
        <end position="31"/>
    </location>
</feature>
<gene>
    <name evidence="3" type="ORF">ACHE_11934A</name>
</gene>
<feature type="domain" description="Catalase core" evidence="2">
    <location>
        <begin position="46"/>
        <end position="96"/>
    </location>
</feature>
<proteinExistence type="predicted"/>
<protein>
    <recommendedName>
        <fullName evidence="2">Catalase core domain-containing protein</fullName>
    </recommendedName>
</protein>
<evidence type="ECO:0000259" key="2">
    <source>
        <dbReference type="Pfam" id="PF00199"/>
    </source>
</evidence>
<dbReference type="GO" id="GO:0020037">
    <property type="term" value="F:heme binding"/>
    <property type="evidence" value="ECO:0007669"/>
    <property type="project" value="InterPro"/>
</dbReference>
<reference evidence="3" key="2">
    <citation type="submission" date="2021-02" db="EMBL/GenBank/DDBJ databases">
        <title>Aspergillus chevalieri M1 genome sequence.</title>
        <authorList>
            <person name="Kadooka C."/>
            <person name="Mori K."/>
            <person name="Futagami T."/>
        </authorList>
    </citation>
    <scope>NUCLEOTIDE SEQUENCE</scope>
    <source>
        <strain evidence="3">M1</strain>
    </source>
</reference>
<evidence type="ECO:0000313" key="4">
    <source>
        <dbReference type="Proteomes" id="UP000637239"/>
    </source>
</evidence>
<keyword evidence="4" id="KW-1185">Reference proteome</keyword>
<feature type="compositionally biased region" description="Basic and acidic residues" evidence="1">
    <location>
        <begin position="7"/>
        <end position="21"/>
    </location>
</feature>
<organism evidence="3 4">
    <name type="scientific">Aspergillus chevalieri</name>
    <name type="common">Eurotium chevalieri</name>
    <dbReference type="NCBI Taxonomy" id="182096"/>
    <lineage>
        <taxon>Eukaryota</taxon>
        <taxon>Fungi</taxon>
        <taxon>Dikarya</taxon>
        <taxon>Ascomycota</taxon>
        <taxon>Pezizomycotina</taxon>
        <taxon>Eurotiomycetes</taxon>
        <taxon>Eurotiomycetidae</taxon>
        <taxon>Eurotiales</taxon>
        <taxon>Aspergillaceae</taxon>
        <taxon>Aspergillus</taxon>
        <taxon>Aspergillus subgen. Aspergillus</taxon>
    </lineage>
</organism>
<evidence type="ECO:0000256" key="1">
    <source>
        <dbReference type="SAM" id="MobiDB-lite"/>
    </source>
</evidence>
<dbReference type="RefSeq" id="XP_043133054.1">
    <property type="nucleotide sequence ID" value="XM_043276558.1"/>
</dbReference>
<dbReference type="Proteomes" id="UP000637239">
    <property type="component" value="Chromosome 1"/>
</dbReference>
<reference evidence="3" key="1">
    <citation type="submission" date="2021-01" db="EMBL/GenBank/DDBJ databases">
        <authorList>
            <consortium name="Aspergillus chevalieri M1 genome sequencing consortium"/>
            <person name="Kazuki M."/>
            <person name="Futagami T."/>
        </authorList>
    </citation>
    <scope>NUCLEOTIDE SEQUENCE</scope>
    <source>
        <strain evidence="3">M1</strain>
    </source>
</reference>
<dbReference type="GO" id="GO:0004096">
    <property type="term" value="F:catalase activity"/>
    <property type="evidence" value="ECO:0007669"/>
    <property type="project" value="InterPro"/>
</dbReference>
<dbReference type="AlphaFoldDB" id="A0A7R7VHN1"/>
<sequence length="169" mass="18778">MASEPKNVAERPKAVHTHEAHPTISCGKAGRLPDPPVSKGYFTLPNGCPVEHPLLAERADKQIESTRYGSQLIQDLNTVEQIAHISRERIPERCVTSAFQVTVTDLNVLISRDDMESRGRNYWMKEMQEGTGIELAEPADMSRDPSSDPNIATGMIGYDDNHTQHNRGT</sequence>
<dbReference type="InterPro" id="IPR020835">
    <property type="entry name" value="Catalase_sf"/>
</dbReference>
<dbReference type="EMBL" id="AP024416">
    <property type="protein sequence ID" value="BCR84532.1"/>
    <property type="molecule type" value="Genomic_DNA"/>
</dbReference>
<accession>A0A7R7VHN1</accession>
<name>A0A7R7VHN1_ASPCH</name>
<dbReference type="Gene3D" id="6.10.10.30">
    <property type="entry name" value="Catalase hpii, N-terminal domain-like"/>
    <property type="match status" value="1"/>
</dbReference>
<dbReference type="Pfam" id="PF00199">
    <property type="entry name" value="Catalase"/>
    <property type="match status" value="1"/>
</dbReference>
<evidence type="ECO:0000313" key="3">
    <source>
        <dbReference type="EMBL" id="BCR84532.1"/>
    </source>
</evidence>
<dbReference type="KEGG" id="ache:ACHE_11934A"/>
<dbReference type="SUPFAM" id="SSF56634">
    <property type="entry name" value="Heme-dependent catalase-like"/>
    <property type="match status" value="1"/>
</dbReference>
<dbReference type="GeneID" id="66978891"/>
<dbReference type="InterPro" id="IPR011614">
    <property type="entry name" value="Catalase_core"/>
</dbReference>
<feature type="region of interest" description="Disordered" evidence="1">
    <location>
        <begin position="138"/>
        <end position="169"/>
    </location>
</feature>